<dbReference type="SUPFAM" id="SSF46458">
    <property type="entry name" value="Globin-like"/>
    <property type="match status" value="1"/>
</dbReference>
<dbReference type="STRING" id="1850252.LPB136_06505"/>
<dbReference type="CDD" id="cd08916">
    <property type="entry name" value="TrHb3_P"/>
    <property type="match status" value="1"/>
</dbReference>
<organism evidence="1 2">
    <name type="scientific">Tenacibaculum todarodis</name>
    <dbReference type="NCBI Taxonomy" id="1850252"/>
    <lineage>
        <taxon>Bacteria</taxon>
        <taxon>Pseudomonadati</taxon>
        <taxon>Bacteroidota</taxon>
        <taxon>Flavobacteriia</taxon>
        <taxon>Flavobacteriales</taxon>
        <taxon>Flavobacteriaceae</taxon>
        <taxon>Tenacibaculum</taxon>
    </lineage>
</organism>
<sequence length="127" mass="15361">MKKDITSRKDIKHIICKFYEKLLNDEEMLPFFENFVQNKTLEKHIDIITDFWNDILFDTITYSNNVLKKHLDINSFIAFREKHFTIWMSYLFETIDTDFIGLNTSKMKERATSISMVMKLKMNLYKN</sequence>
<dbReference type="Proteomes" id="UP000181898">
    <property type="component" value="Chromosome"/>
</dbReference>
<dbReference type="AlphaFoldDB" id="A0A1L3JIU3"/>
<dbReference type="GO" id="GO:0019825">
    <property type="term" value="F:oxygen binding"/>
    <property type="evidence" value="ECO:0007669"/>
    <property type="project" value="InterPro"/>
</dbReference>
<reference evidence="1 2" key="1">
    <citation type="submission" date="2016-11" db="EMBL/GenBank/DDBJ databases">
        <title>Tenacibaculum sp. LPB0136, isolated from marine environment.</title>
        <authorList>
            <person name="Kim E."/>
            <person name="Yi H."/>
        </authorList>
    </citation>
    <scope>NUCLEOTIDE SEQUENCE [LARGE SCALE GENOMIC DNA]</scope>
    <source>
        <strain evidence="1 2">LPB0136</strain>
    </source>
</reference>
<evidence type="ECO:0008006" key="3">
    <source>
        <dbReference type="Google" id="ProtNLM"/>
    </source>
</evidence>
<keyword evidence="2" id="KW-1185">Reference proteome</keyword>
<dbReference type="Gene3D" id="1.10.490.10">
    <property type="entry name" value="Globins"/>
    <property type="match status" value="1"/>
</dbReference>
<proteinExistence type="predicted"/>
<accession>A0A1L3JIU3</accession>
<name>A0A1L3JIU3_9FLAO</name>
<dbReference type="GO" id="GO:0020037">
    <property type="term" value="F:heme binding"/>
    <property type="evidence" value="ECO:0007669"/>
    <property type="project" value="InterPro"/>
</dbReference>
<protein>
    <recommendedName>
        <fullName evidence="3">Globin</fullName>
    </recommendedName>
</protein>
<dbReference type="InterPro" id="IPR009050">
    <property type="entry name" value="Globin-like_sf"/>
</dbReference>
<dbReference type="OrthoDB" id="25954at2"/>
<dbReference type="InterPro" id="IPR012292">
    <property type="entry name" value="Globin/Proto"/>
</dbReference>
<dbReference type="RefSeq" id="WP_072555355.1">
    <property type="nucleotide sequence ID" value="NZ_CP018155.1"/>
</dbReference>
<gene>
    <name evidence="1" type="ORF">LPB136_06505</name>
</gene>
<dbReference type="KEGG" id="ten:LPB136_06505"/>
<dbReference type="EMBL" id="CP018155">
    <property type="protein sequence ID" value="APG65029.1"/>
    <property type="molecule type" value="Genomic_DNA"/>
</dbReference>
<evidence type="ECO:0000313" key="2">
    <source>
        <dbReference type="Proteomes" id="UP000181898"/>
    </source>
</evidence>
<evidence type="ECO:0000313" key="1">
    <source>
        <dbReference type="EMBL" id="APG65029.1"/>
    </source>
</evidence>